<dbReference type="KEGG" id="pdio:PDMSB3_0063"/>
<dbReference type="AlphaFoldDB" id="A0A5Q4Z5K2"/>
<reference evidence="1 2" key="1">
    <citation type="submission" date="2019-08" db="EMBL/GenBank/DDBJ databases">
        <authorList>
            <person name="Herpell B J."/>
        </authorList>
    </citation>
    <scope>NUCLEOTIDE SEQUENCE [LARGE SCALE GENOMIC DNA]</scope>
    <source>
        <strain evidence="2">Msb3</strain>
    </source>
</reference>
<name>A0A5Q4Z5K2_9BURK</name>
<organism evidence="1 2">
    <name type="scientific">Paraburkholderia dioscoreae</name>
    <dbReference type="NCBI Taxonomy" id="2604047"/>
    <lineage>
        <taxon>Bacteria</taxon>
        <taxon>Pseudomonadati</taxon>
        <taxon>Pseudomonadota</taxon>
        <taxon>Betaproteobacteria</taxon>
        <taxon>Burkholderiales</taxon>
        <taxon>Burkholderiaceae</taxon>
        <taxon>Paraburkholderia</taxon>
    </lineage>
</organism>
<protein>
    <submittedName>
        <fullName evidence="1">Uncharacterized protein</fullName>
    </submittedName>
</protein>
<proteinExistence type="predicted"/>
<sequence length="82" mass="9061">MGTIWRNCASSGGAGGSDPAYLGRAYDAKTGELLVRRRFATPVPELEWWNDEISFSRGGDDTSYVKLPPTLYDRLTARLPLP</sequence>
<dbReference type="Proteomes" id="UP000325811">
    <property type="component" value="Chromosome I"/>
</dbReference>
<evidence type="ECO:0000313" key="1">
    <source>
        <dbReference type="EMBL" id="VVD26525.1"/>
    </source>
</evidence>
<dbReference type="EMBL" id="LR699553">
    <property type="protein sequence ID" value="VVD26525.1"/>
    <property type="molecule type" value="Genomic_DNA"/>
</dbReference>
<accession>A0A5Q4Z5K2</accession>
<evidence type="ECO:0000313" key="2">
    <source>
        <dbReference type="Proteomes" id="UP000325811"/>
    </source>
</evidence>
<keyword evidence="2" id="KW-1185">Reference proteome</keyword>
<gene>
    <name evidence="1" type="ORF">PDMSB3_0063</name>
</gene>